<name>A0ABU8YNE3_9CYAN</name>
<accession>A0ABU8YNE3</accession>
<evidence type="ECO:0000313" key="2">
    <source>
        <dbReference type="Proteomes" id="UP001384579"/>
    </source>
</evidence>
<sequence>MGNWELGMGNWELGIGNWELGMGNWELGIGNWEWGIGCWLFVISNPVASSYIHLSYLPLRSLRSLWLNHYESHTGNDIMSYELLVIRPHK</sequence>
<gene>
    <name evidence="1" type="ORF">WMG39_13665</name>
</gene>
<comment type="caution">
    <text evidence="1">The sequence shown here is derived from an EMBL/GenBank/DDBJ whole genome shotgun (WGS) entry which is preliminary data.</text>
</comment>
<proteinExistence type="predicted"/>
<evidence type="ECO:0000313" key="1">
    <source>
        <dbReference type="EMBL" id="MEK0185885.1"/>
    </source>
</evidence>
<dbReference type="Proteomes" id="UP001384579">
    <property type="component" value="Unassembled WGS sequence"/>
</dbReference>
<dbReference type="EMBL" id="JBBLXS010000159">
    <property type="protein sequence ID" value="MEK0185885.1"/>
    <property type="molecule type" value="Genomic_DNA"/>
</dbReference>
<protein>
    <submittedName>
        <fullName evidence="1">Uncharacterized protein</fullName>
    </submittedName>
</protein>
<dbReference type="RefSeq" id="WP_340541522.1">
    <property type="nucleotide sequence ID" value="NZ_JBBLXS010000159.1"/>
</dbReference>
<keyword evidence="2" id="KW-1185">Reference proteome</keyword>
<organism evidence="1 2">
    <name type="scientific">Microcoleus anatoxicus PTRS2</name>
    <dbReference type="NCBI Taxonomy" id="2705321"/>
    <lineage>
        <taxon>Bacteria</taxon>
        <taxon>Bacillati</taxon>
        <taxon>Cyanobacteriota</taxon>
        <taxon>Cyanophyceae</taxon>
        <taxon>Oscillatoriophycideae</taxon>
        <taxon>Oscillatoriales</taxon>
        <taxon>Microcoleaceae</taxon>
        <taxon>Microcoleus</taxon>
        <taxon>Microcoleus anatoxicus</taxon>
    </lineage>
</organism>
<reference evidence="1 2" key="1">
    <citation type="journal article" date="2020" name="Harmful Algae">
        <title>Molecular and morphological characterization of a novel dihydroanatoxin-a producing Microcoleus species (cyanobacteria) from the Russian River, California, USA.</title>
        <authorList>
            <person name="Conklin K.Y."/>
            <person name="Stancheva R."/>
            <person name="Otten T.G."/>
            <person name="Fadness R."/>
            <person name="Boyer G.L."/>
            <person name="Read B."/>
            <person name="Zhang X."/>
            <person name="Sheath R.G."/>
        </authorList>
    </citation>
    <scope>NUCLEOTIDE SEQUENCE [LARGE SCALE GENOMIC DNA]</scope>
    <source>
        <strain evidence="1 2">PTRS2</strain>
    </source>
</reference>